<evidence type="ECO:0000256" key="10">
    <source>
        <dbReference type="SAM" id="SignalP"/>
    </source>
</evidence>
<name>A0A917FHT5_9HYPH</name>
<dbReference type="GO" id="GO:0055085">
    <property type="term" value="P:transmembrane transport"/>
    <property type="evidence" value="ECO:0007669"/>
    <property type="project" value="InterPro"/>
</dbReference>
<evidence type="ECO:0000256" key="3">
    <source>
        <dbReference type="ARBA" id="ARBA00022448"/>
    </source>
</evidence>
<keyword evidence="9" id="KW-0472">Membrane</keyword>
<keyword evidence="6" id="KW-0812">Transmembrane</keyword>
<keyword evidence="5" id="KW-0997">Cell inner membrane</keyword>
<feature type="chain" id="PRO_5037056374" description="TonB C-terminal domain-containing protein" evidence="10">
    <location>
        <begin position="20"/>
        <end position="230"/>
    </location>
</feature>
<dbReference type="PANTHER" id="PTHR33446">
    <property type="entry name" value="PROTEIN TONB-RELATED"/>
    <property type="match status" value="1"/>
</dbReference>
<evidence type="ECO:0000259" key="11">
    <source>
        <dbReference type="PROSITE" id="PS52015"/>
    </source>
</evidence>
<evidence type="ECO:0000256" key="4">
    <source>
        <dbReference type="ARBA" id="ARBA00022475"/>
    </source>
</evidence>
<evidence type="ECO:0000256" key="6">
    <source>
        <dbReference type="ARBA" id="ARBA00022692"/>
    </source>
</evidence>
<keyword evidence="10" id="KW-0732">Signal</keyword>
<keyword evidence="7" id="KW-0653">Protein transport</keyword>
<evidence type="ECO:0000256" key="7">
    <source>
        <dbReference type="ARBA" id="ARBA00022927"/>
    </source>
</evidence>
<dbReference type="SUPFAM" id="SSF74653">
    <property type="entry name" value="TolA/TonB C-terminal domain"/>
    <property type="match status" value="2"/>
</dbReference>
<sequence>MRSIFILLFAVMLAGPAIAAPPKRPATVEDWSKAAIALIVTRTPELAKADVPAGSYMARVRFTVHPDGRIEGGEIVTASSAQVFDAAVLKMLDRMKRMPPLPEGKEAMVVTLPVNAIIRPPSARSRKISPETVRWEAAVREHMRPTARRVLDDSMHRLNQNFSARVRLQVNRDGTLASASIAEPSGSAWFDKIVLQYVRAASSFPPPPPELRAPVTFTLPISFSRSRMGP</sequence>
<comment type="subcellular location">
    <subcellularLocation>
        <location evidence="1">Cell inner membrane</location>
        <topology evidence="1">Single-pass membrane protein</topology>
        <orientation evidence="1">Periplasmic side</orientation>
    </subcellularLocation>
</comment>
<organism evidence="12 13">
    <name type="scientific">Azorhizobium oxalatiphilum</name>
    <dbReference type="NCBI Taxonomy" id="980631"/>
    <lineage>
        <taxon>Bacteria</taxon>
        <taxon>Pseudomonadati</taxon>
        <taxon>Pseudomonadota</taxon>
        <taxon>Alphaproteobacteria</taxon>
        <taxon>Hyphomicrobiales</taxon>
        <taxon>Xanthobacteraceae</taxon>
        <taxon>Azorhizobium</taxon>
    </lineage>
</organism>
<keyword evidence="3" id="KW-0813">Transport</keyword>
<dbReference type="AlphaFoldDB" id="A0A917FHT5"/>
<feature type="domain" description="TonB C-terminal" evidence="11">
    <location>
        <begin position="30"/>
        <end position="125"/>
    </location>
</feature>
<dbReference type="NCBIfam" id="TIGR01352">
    <property type="entry name" value="tonB_Cterm"/>
    <property type="match status" value="2"/>
</dbReference>
<dbReference type="Proteomes" id="UP000606044">
    <property type="component" value="Unassembled WGS sequence"/>
</dbReference>
<keyword evidence="13" id="KW-1185">Reference proteome</keyword>
<dbReference type="InterPro" id="IPR051045">
    <property type="entry name" value="TonB-dependent_transducer"/>
</dbReference>
<dbReference type="Gene3D" id="3.30.1150.10">
    <property type="match status" value="2"/>
</dbReference>
<evidence type="ECO:0000256" key="2">
    <source>
        <dbReference type="ARBA" id="ARBA00006555"/>
    </source>
</evidence>
<keyword evidence="4" id="KW-1003">Cell membrane</keyword>
<reference evidence="12" key="1">
    <citation type="journal article" date="2014" name="Int. J. Syst. Evol. Microbiol.">
        <title>Complete genome sequence of Corynebacterium casei LMG S-19264T (=DSM 44701T), isolated from a smear-ripened cheese.</title>
        <authorList>
            <consortium name="US DOE Joint Genome Institute (JGI-PGF)"/>
            <person name="Walter F."/>
            <person name="Albersmeier A."/>
            <person name="Kalinowski J."/>
            <person name="Ruckert C."/>
        </authorList>
    </citation>
    <scope>NUCLEOTIDE SEQUENCE</scope>
    <source>
        <strain evidence="12">CCM 7897</strain>
    </source>
</reference>
<dbReference type="GO" id="GO:0015031">
    <property type="term" value="P:protein transport"/>
    <property type="evidence" value="ECO:0007669"/>
    <property type="project" value="UniProtKB-KW"/>
</dbReference>
<dbReference type="InterPro" id="IPR006260">
    <property type="entry name" value="TonB/TolA_C"/>
</dbReference>
<evidence type="ECO:0000256" key="9">
    <source>
        <dbReference type="ARBA" id="ARBA00023136"/>
    </source>
</evidence>
<keyword evidence="8" id="KW-1133">Transmembrane helix</keyword>
<reference evidence="12" key="2">
    <citation type="submission" date="2020-09" db="EMBL/GenBank/DDBJ databases">
        <authorList>
            <person name="Sun Q."/>
            <person name="Sedlacek I."/>
        </authorList>
    </citation>
    <scope>NUCLEOTIDE SEQUENCE</scope>
    <source>
        <strain evidence="12">CCM 7897</strain>
    </source>
</reference>
<comment type="caution">
    <text evidence="12">The sequence shown here is derived from an EMBL/GenBank/DDBJ whole genome shotgun (WGS) entry which is preliminary data.</text>
</comment>
<proteinExistence type="inferred from homology"/>
<evidence type="ECO:0000256" key="5">
    <source>
        <dbReference type="ARBA" id="ARBA00022519"/>
    </source>
</evidence>
<accession>A0A917FHT5</accession>
<evidence type="ECO:0000256" key="1">
    <source>
        <dbReference type="ARBA" id="ARBA00004383"/>
    </source>
</evidence>
<dbReference type="RefSeq" id="WP_188583605.1">
    <property type="nucleotide sequence ID" value="NZ_BMCT01000009.1"/>
</dbReference>
<dbReference type="Pfam" id="PF13103">
    <property type="entry name" value="TonB_2"/>
    <property type="match status" value="2"/>
</dbReference>
<evidence type="ECO:0000256" key="8">
    <source>
        <dbReference type="ARBA" id="ARBA00022989"/>
    </source>
</evidence>
<dbReference type="GO" id="GO:0005886">
    <property type="term" value="C:plasma membrane"/>
    <property type="evidence" value="ECO:0007669"/>
    <property type="project" value="UniProtKB-SubCell"/>
</dbReference>
<feature type="signal peptide" evidence="10">
    <location>
        <begin position="1"/>
        <end position="19"/>
    </location>
</feature>
<evidence type="ECO:0000313" key="12">
    <source>
        <dbReference type="EMBL" id="GGF84116.1"/>
    </source>
</evidence>
<gene>
    <name evidence="12" type="ORF">GCM10007301_50100</name>
</gene>
<evidence type="ECO:0000313" key="13">
    <source>
        <dbReference type="Proteomes" id="UP000606044"/>
    </source>
</evidence>
<dbReference type="EMBL" id="BMCT01000009">
    <property type="protein sequence ID" value="GGF84116.1"/>
    <property type="molecule type" value="Genomic_DNA"/>
</dbReference>
<protein>
    <recommendedName>
        <fullName evidence="11">TonB C-terminal domain-containing protein</fullName>
    </recommendedName>
</protein>
<dbReference type="InterPro" id="IPR037682">
    <property type="entry name" value="TonB_C"/>
</dbReference>
<feature type="domain" description="TonB C-terminal" evidence="11">
    <location>
        <begin position="136"/>
        <end position="230"/>
    </location>
</feature>
<dbReference type="PROSITE" id="PS52015">
    <property type="entry name" value="TONB_CTD"/>
    <property type="match status" value="2"/>
</dbReference>
<comment type="similarity">
    <text evidence="2">Belongs to the TonB family.</text>
</comment>